<feature type="region of interest" description="Disordered" evidence="1">
    <location>
        <begin position="51"/>
        <end position="72"/>
    </location>
</feature>
<evidence type="ECO:0000256" key="1">
    <source>
        <dbReference type="SAM" id="MobiDB-lite"/>
    </source>
</evidence>
<gene>
    <name evidence="2" type="ORF">BABINDRAFT_143401</name>
</gene>
<dbReference type="GeneID" id="30145006"/>
<name>A0A1E3QR00_9ASCO</name>
<dbReference type="AlphaFoldDB" id="A0A1E3QR00"/>
<protein>
    <submittedName>
        <fullName evidence="2">Uncharacterized protein</fullName>
    </submittedName>
</protein>
<accession>A0A1E3QR00</accession>
<proteinExistence type="predicted"/>
<sequence>MDITLYLSSCFRPQLVEVLSSHSYPAQIQRRSPPNIAVQGYLQSYLTIGTSPYVGRSTASGDQRAPSESPYR</sequence>
<dbReference type="RefSeq" id="XP_018984820.1">
    <property type="nucleotide sequence ID" value="XM_019127153.1"/>
</dbReference>
<keyword evidence="3" id="KW-1185">Reference proteome</keyword>
<evidence type="ECO:0000313" key="2">
    <source>
        <dbReference type="EMBL" id="ODQ79492.1"/>
    </source>
</evidence>
<dbReference type="Proteomes" id="UP000094336">
    <property type="component" value="Unassembled WGS sequence"/>
</dbReference>
<reference evidence="3" key="1">
    <citation type="submission" date="2016-05" db="EMBL/GenBank/DDBJ databases">
        <title>Comparative genomics of biotechnologically important yeasts.</title>
        <authorList>
            <consortium name="DOE Joint Genome Institute"/>
            <person name="Riley R."/>
            <person name="Haridas S."/>
            <person name="Wolfe K.H."/>
            <person name="Lopes M.R."/>
            <person name="Hittinger C.T."/>
            <person name="Goker M."/>
            <person name="Salamov A."/>
            <person name="Wisecaver J."/>
            <person name="Long T.M."/>
            <person name="Aerts A.L."/>
            <person name="Barry K."/>
            <person name="Choi C."/>
            <person name="Clum A."/>
            <person name="Coughlan A.Y."/>
            <person name="Deshpande S."/>
            <person name="Douglass A.P."/>
            <person name="Hanson S.J."/>
            <person name="Klenk H.-P."/>
            <person name="Labutti K."/>
            <person name="Lapidus A."/>
            <person name="Lindquist E."/>
            <person name="Lipzen A."/>
            <person name="Meier-Kolthoff J.P."/>
            <person name="Ohm R.A."/>
            <person name="Otillar R.P."/>
            <person name="Pangilinan J."/>
            <person name="Peng Y."/>
            <person name="Rokas A."/>
            <person name="Rosa C.A."/>
            <person name="Scheuner C."/>
            <person name="Sibirny A.A."/>
            <person name="Slot J.C."/>
            <person name="Stielow J.B."/>
            <person name="Sun H."/>
            <person name="Kurtzman C.P."/>
            <person name="Blackwell M."/>
            <person name="Grigoriev I.V."/>
            <person name="Jeffries T.W."/>
        </authorList>
    </citation>
    <scope>NUCLEOTIDE SEQUENCE [LARGE SCALE GENOMIC DNA]</scope>
    <source>
        <strain evidence="3">NRRL Y-12698</strain>
    </source>
</reference>
<organism evidence="2 3">
    <name type="scientific">Babjeviella inositovora NRRL Y-12698</name>
    <dbReference type="NCBI Taxonomy" id="984486"/>
    <lineage>
        <taxon>Eukaryota</taxon>
        <taxon>Fungi</taxon>
        <taxon>Dikarya</taxon>
        <taxon>Ascomycota</taxon>
        <taxon>Saccharomycotina</taxon>
        <taxon>Pichiomycetes</taxon>
        <taxon>Serinales incertae sedis</taxon>
        <taxon>Babjeviella</taxon>
    </lineage>
</organism>
<dbReference type="EMBL" id="KV454432">
    <property type="protein sequence ID" value="ODQ79492.1"/>
    <property type="molecule type" value="Genomic_DNA"/>
</dbReference>
<evidence type="ECO:0000313" key="3">
    <source>
        <dbReference type="Proteomes" id="UP000094336"/>
    </source>
</evidence>